<feature type="compositionally biased region" description="Basic and acidic residues" evidence="2">
    <location>
        <begin position="409"/>
        <end position="429"/>
    </location>
</feature>
<dbReference type="EMBL" id="NBII01000001">
    <property type="protein sequence ID" value="PAV23064.1"/>
    <property type="molecule type" value="Genomic_DNA"/>
</dbReference>
<dbReference type="InterPro" id="IPR050188">
    <property type="entry name" value="RluA_PseudoU_synthase"/>
</dbReference>
<evidence type="ECO:0000256" key="1">
    <source>
        <dbReference type="PIRSR" id="PIRSR606225-1"/>
    </source>
</evidence>
<dbReference type="InParanoid" id="A0A286UU35"/>
<accession>A0A286UU35</accession>
<feature type="active site" evidence="1">
    <location>
        <position position="157"/>
    </location>
</feature>
<feature type="compositionally biased region" description="Polar residues" evidence="2">
    <location>
        <begin position="320"/>
        <end position="330"/>
    </location>
</feature>
<dbReference type="GO" id="GO:0003723">
    <property type="term" value="F:RNA binding"/>
    <property type="evidence" value="ECO:0007669"/>
    <property type="project" value="InterPro"/>
</dbReference>
<dbReference type="PANTHER" id="PTHR21600:SF40">
    <property type="entry name" value="PSEUDOURIDYLATE SYNTHASE RPUSD2"/>
    <property type="match status" value="1"/>
</dbReference>
<evidence type="ECO:0000313" key="4">
    <source>
        <dbReference type="EMBL" id="PAV23064.1"/>
    </source>
</evidence>
<dbReference type="Pfam" id="PF00849">
    <property type="entry name" value="PseudoU_synth_2"/>
    <property type="match status" value="1"/>
</dbReference>
<dbReference type="InterPro" id="IPR006145">
    <property type="entry name" value="PsdUridine_synth_RsuA/RluA"/>
</dbReference>
<reference evidence="4 5" key="1">
    <citation type="journal article" date="2017" name="Mol. Ecol.">
        <title>Comparative and population genomic landscape of Phellinus noxius: A hypervariable fungus causing root rot in trees.</title>
        <authorList>
            <person name="Chung C.L."/>
            <person name="Lee T.J."/>
            <person name="Akiba M."/>
            <person name="Lee H.H."/>
            <person name="Kuo T.H."/>
            <person name="Liu D."/>
            <person name="Ke H.M."/>
            <person name="Yokoi T."/>
            <person name="Roa M.B."/>
            <person name="Lu M.J."/>
            <person name="Chang Y.Y."/>
            <person name="Ann P.J."/>
            <person name="Tsai J.N."/>
            <person name="Chen C.Y."/>
            <person name="Tzean S.S."/>
            <person name="Ota Y."/>
            <person name="Hattori T."/>
            <person name="Sahashi N."/>
            <person name="Liou R.F."/>
            <person name="Kikuchi T."/>
            <person name="Tsai I.J."/>
        </authorList>
    </citation>
    <scope>NUCLEOTIDE SEQUENCE [LARGE SCALE GENOMIC DNA]</scope>
    <source>
        <strain evidence="4 5">FFPRI411160</strain>
    </source>
</reference>
<feature type="compositionally biased region" description="Basic residues" evidence="2">
    <location>
        <begin position="498"/>
        <end position="507"/>
    </location>
</feature>
<dbReference type="FunCoup" id="A0A286UU35">
    <property type="interactions" value="293"/>
</dbReference>
<dbReference type="CDD" id="cd02557">
    <property type="entry name" value="PseudoU_synth_ScRIB2"/>
    <property type="match status" value="1"/>
</dbReference>
<dbReference type="GO" id="GO:0009982">
    <property type="term" value="F:pseudouridine synthase activity"/>
    <property type="evidence" value="ECO:0007669"/>
    <property type="project" value="InterPro"/>
</dbReference>
<feature type="compositionally biased region" description="Basic and acidic residues" evidence="2">
    <location>
        <begin position="335"/>
        <end position="355"/>
    </location>
</feature>
<name>A0A286UU35_9AGAM</name>
<dbReference type="SUPFAM" id="SSF55120">
    <property type="entry name" value="Pseudouridine synthase"/>
    <property type="match status" value="1"/>
</dbReference>
<proteinExistence type="predicted"/>
<evidence type="ECO:0000259" key="3">
    <source>
        <dbReference type="Pfam" id="PF00849"/>
    </source>
</evidence>
<dbReference type="InterPro" id="IPR006224">
    <property type="entry name" value="PsdUridine_synth_RluA-like_CS"/>
</dbReference>
<dbReference type="NCBIfam" id="TIGR00005">
    <property type="entry name" value="rluA_subfam"/>
    <property type="match status" value="1"/>
</dbReference>
<organism evidence="4 5">
    <name type="scientific">Pyrrhoderma noxium</name>
    <dbReference type="NCBI Taxonomy" id="2282107"/>
    <lineage>
        <taxon>Eukaryota</taxon>
        <taxon>Fungi</taxon>
        <taxon>Dikarya</taxon>
        <taxon>Basidiomycota</taxon>
        <taxon>Agaricomycotina</taxon>
        <taxon>Agaricomycetes</taxon>
        <taxon>Hymenochaetales</taxon>
        <taxon>Hymenochaetaceae</taxon>
        <taxon>Pyrrhoderma</taxon>
    </lineage>
</organism>
<dbReference type="Gene3D" id="3.30.2350.10">
    <property type="entry name" value="Pseudouridine synthase"/>
    <property type="match status" value="1"/>
</dbReference>
<keyword evidence="5" id="KW-1185">Reference proteome</keyword>
<feature type="compositionally biased region" description="Basic and acidic residues" evidence="2">
    <location>
        <begin position="609"/>
        <end position="624"/>
    </location>
</feature>
<dbReference type="InterPro" id="IPR020103">
    <property type="entry name" value="PsdUridine_synth_cat_dom_sf"/>
</dbReference>
<feature type="compositionally biased region" description="Polar residues" evidence="2">
    <location>
        <begin position="570"/>
        <end position="592"/>
    </location>
</feature>
<evidence type="ECO:0000313" key="5">
    <source>
        <dbReference type="Proteomes" id="UP000217199"/>
    </source>
</evidence>
<feature type="region of interest" description="Disordered" evidence="2">
    <location>
        <begin position="290"/>
        <end position="439"/>
    </location>
</feature>
<dbReference type="InterPro" id="IPR006225">
    <property type="entry name" value="PsdUridine_synth_RluC/D"/>
</dbReference>
<dbReference type="OrthoDB" id="424794at2759"/>
<feature type="domain" description="Pseudouridine synthase RsuA/RluA-like" evidence="3">
    <location>
        <begin position="114"/>
        <end position="262"/>
    </location>
</feature>
<gene>
    <name evidence="4" type="ORF">PNOK_0013100</name>
</gene>
<feature type="compositionally biased region" description="Polar residues" evidence="2">
    <location>
        <begin position="539"/>
        <end position="563"/>
    </location>
</feature>
<dbReference type="PANTHER" id="PTHR21600">
    <property type="entry name" value="MITOCHONDRIAL RNA PSEUDOURIDINE SYNTHASE"/>
    <property type="match status" value="1"/>
</dbReference>
<feature type="region of interest" description="Disordered" evidence="2">
    <location>
        <begin position="489"/>
        <end position="624"/>
    </location>
</feature>
<evidence type="ECO:0000256" key="2">
    <source>
        <dbReference type="SAM" id="MobiDB-lite"/>
    </source>
</evidence>
<dbReference type="Proteomes" id="UP000217199">
    <property type="component" value="Unassembled WGS sequence"/>
</dbReference>
<dbReference type="AlphaFoldDB" id="A0A286UU35"/>
<sequence length="688" mass="76929">MSTTSKGIVLPEVSNRGRPSLKKVPPYWYPYRTNAKARWFDREILEVVSTEFRDRSVEYYRYALQSGVTTINGKTALPGTIIRNGDTIENIVHRHEPPVTSIPVEILYHDKERDFIVINKPGSIPVHAAGRYFKNSLVEILKNDFGFPNVYTVNRLDRLTSGLMIIALSADRARTLTSEFTSGTIRKEYVARVRGEFPEEEITCEEPLLTIDRQMGLNIIHPEGKEAKTVFNRMHYDKITDSSVVHCRPFTGRSHQIRVHLQYLGHPIANDSVYAEPKIWGTDLGRGGIDLVPSENREAPKPPPGFENSTAEGRGREQVQKAQTNEQDLQQAVLPKHDEEEGTNSEKIDERREQTASDEPSGMASSSSTSSSAILLPDPRRKKVKQNRVANPAWRTKEESSVLSSALAEKQRQQKERGEVESLPRETGHDIGLGSPVPLSNEAVGVITRMRNQKDEDEDWGRWRDVVFRAQGALTPKFVEMAYAQQHKVPKKAERLNGKRVKGRPTKFSKSLEESGGDKGLVNESSIIRAPNVELAEATPSTETQTDGNTSVIASSSIQNPDISQERSSETTITSLDGNPTKGNVLVDNSDSLRPLSHDEESSPVVTETKGHDGSVDNPSKQRNENDLYCPECYLPLHPDPAPEKLYIFLHALRYTSASLGAFETRLPEWSAKDYIWEGAVKNTCTSP</sequence>
<comment type="caution">
    <text evidence="4">The sequence shown here is derived from an EMBL/GenBank/DDBJ whole genome shotgun (WGS) entry which is preliminary data.</text>
</comment>
<dbReference type="GO" id="GO:0000455">
    <property type="term" value="P:enzyme-directed rRNA pseudouridine synthesis"/>
    <property type="evidence" value="ECO:0007669"/>
    <property type="project" value="TreeGrafter"/>
</dbReference>
<dbReference type="PROSITE" id="PS01129">
    <property type="entry name" value="PSI_RLU"/>
    <property type="match status" value="1"/>
</dbReference>
<protein>
    <submittedName>
        <fullName evidence="4">Pseudouridine synthase</fullName>
    </submittedName>
</protein>
<dbReference type="STRING" id="2282107.A0A286UU35"/>